<dbReference type="Proteomes" id="UP001454036">
    <property type="component" value="Unassembled WGS sequence"/>
</dbReference>
<feature type="compositionally biased region" description="Polar residues" evidence="2">
    <location>
        <begin position="579"/>
        <end position="596"/>
    </location>
</feature>
<dbReference type="CDD" id="cd21134">
    <property type="entry name" value="YTH"/>
    <property type="match status" value="1"/>
</dbReference>
<gene>
    <name evidence="4" type="ORF">LIER_32842</name>
</gene>
<name>A0AAV3RYP3_LITER</name>
<feature type="region of interest" description="Disordered" evidence="2">
    <location>
        <begin position="579"/>
        <end position="600"/>
    </location>
</feature>
<feature type="region of interest" description="Disordered" evidence="2">
    <location>
        <begin position="1"/>
        <end position="32"/>
    </location>
</feature>
<comment type="function">
    <text evidence="1">Specifically recognizes and binds N6-methyladenosine (m6A)-containing RNAs, and regulates mRNA stability. M6A is a modification present at internal sites of mRNAs and some non-coding RNAs and plays a role in mRNA stability and processing.</text>
</comment>
<accession>A0AAV3RYP3</accession>
<proteinExistence type="inferred from homology"/>
<dbReference type="InterPro" id="IPR045168">
    <property type="entry name" value="YTH_prot"/>
</dbReference>
<evidence type="ECO:0000256" key="2">
    <source>
        <dbReference type="SAM" id="MobiDB-lite"/>
    </source>
</evidence>
<dbReference type="GO" id="GO:1990247">
    <property type="term" value="F:N6-methyladenosine-containing RNA reader activity"/>
    <property type="evidence" value="ECO:0007669"/>
    <property type="project" value="UniProtKB-UniRule"/>
</dbReference>
<sequence length="625" mass="69301">MSNSASPSDKAAELLQPKNSPQASEVKNETAEVQYAPVDTSVNGLMNPVERSYSPFMDPNLFYSNNGYPPSHTYYYGGNEWDTYVNPDGSEIAPGVYGDYQQGYGYLPYGTYSPSSSTMGHDGHLYGAQHYQYPNYFQPSTSASGTYTHKQPVTSQTQVSSSVGSNQLQLPVDMATGNQGSMENAFTNQSNMSKPLSSNYQNSSIKAKELYGYGNPLPGSDISNSAWQSNYSSYGKNQNFRSHSNTMGSQNRRATSGLQQPGFVNKMYTNNRMYGHYGNVYGSGPGFSSSSYYPGNNNQGFLSLDNKYRSRNRNNGAYGGYGKDNEDERKRGPRFDVENGSESIEVAGKGKILPQKKNSDAENLPIFPGREECNKDDFPETYTDAKFFVIKSYSEDDVHKSIKYGVWTSTTSGNKKLDAAYKEAQEKPGGCPVFLFFSVNASGQFVGLAEMLGPVEFSKTVDHWQQDKWHGCFPVKWHIIKDVPNSTLRHIKLENNENKPVTNSRDTQEVCFDQGLQIIKIFKSQVNDTCILDDFEFYEGREKVLQEKKARQRQFNKQAAGLTEDAEKATMDKQLNNLSLDSTKESTPLNSGTTKINGGPKLLEQPEVARVADASASLQEGGSCI</sequence>
<keyword evidence="1" id="KW-0694">RNA-binding</keyword>
<dbReference type="InterPro" id="IPR007275">
    <property type="entry name" value="YTH_domain"/>
</dbReference>
<dbReference type="GO" id="GO:0003729">
    <property type="term" value="F:mRNA binding"/>
    <property type="evidence" value="ECO:0007669"/>
    <property type="project" value="UniProtKB-UniRule"/>
</dbReference>
<dbReference type="Pfam" id="PF04146">
    <property type="entry name" value="YTH"/>
    <property type="match status" value="1"/>
</dbReference>
<dbReference type="EMBL" id="BAABME010012818">
    <property type="protein sequence ID" value="GAA0185554.1"/>
    <property type="molecule type" value="Genomic_DNA"/>
</dbReference>
<evidence type="ECO:0000313" key="4">
    <source>
        <dbReference type="EMBL" id="GAA0185554.1"/>
    </source>
</evidence>
<comment type="similarity">
    <text evidence="1">Belongs to the YTHDF family.</text>
</comment>
<dbReference type="AlphaFoldDB" id="A0AAV3RYP3"/>
<evidence type="ECO:0000256" key="1">
    <source>
        <dbReference type="RuleBase" id="RU369095"/>
    </source>
</evidence>
<feature type="domain" description="YTH" evidence="3">
    <location>
        <begin position="385"/>
        <end position="522"/>
    </location>
</feature>
<dbReference type="PROSITE" id="PS50882">
    <property type="entry name" value="YTH"/>
    <property type="match status" value="1"/>
</dbReference>
<dbReference type="PANTHER" id="PTHR12357:SF99">
    <property type="entry name" value="YTH DOMAIN-CONTAINING PROTEIN ECT2-RELATED"/>
    <property type="match status" value="1"/>
</dbReference>
<dbReference type="Gene3D" id="3.10.590.10">
    <property type="entry name" value="ph1033 like domains"/>
    <property type="match status" value="1"/>
</dbReference>
<organism evidence="4 5">
    <name type="scientific">Lithospermum erythrorhizon</name>
    <name type="common">Purple gromwell</name>
    <name type="synonym">Lithospermum officinale var. erythrorhizon</name>
    <dbReference type="NCBI Taxonomy" id="34254"/>
    <lineage>
        <taxon>Eukaryota</taxon>
        <taxon>Viridiplantae</taxon>
        <taxon>Streptophyta</taxon>
        <taxon>Embryophyta</taxon>
        <taxon>Tracheophyta</taxon>
        <taxon>Spermatophyta</taxon>
        <taxon>Magnoliopsida</taxon>
        <taxon>eudicotyledons</taxon>
        <taxon>Gunneridae</taxon>
        <taxon>Pentapetalae</taxon>
        <taxon>asterids</taxon>
        <taxon>lamiids</taxon>
        <taxon>Boraginales</taxon>
        <taxon>Boraginaceae</taxon>
        <taxon>Boraginoideae</taxon>
        <taxon>Lithospermeae</taxon>
        <taxon>Lithospermum</taxon>
    </lineage>
</organism>
<keyword evidence="5" id="KW-1185">Reference proteome</keyword>
<feature type="compositionally biased region" description="Basic and acidic residues" evidence="2">
    <location>
        <begin position="323"/>
        <end position="336"/>
    </location>
</feature>
<evidence type="ECO:0000313" key="5">
    <source>
        <dbReference type="Proteomes" id="UP001454036"/>
    </source>
</evidence>
<protein>
    <recommendedName>
        <fullName evidence="1">YTH domain-containing family protein</fullName>
    </recommendedName>
</protein>
<dbReference type="GO" id="GO:0061157">
    <property type="term" value="P:mRNA destabilization"/>
    <property type="evidence" value="ECO:0007669"/>
    <property type="project" value="TreeGrafter"/>
</dbReference>
<dbReference type="GO" id="GO:0005737">
    <property type="term" value="C:cytoplasm"/>
    <property type="evidence" value="ECO:0007669"/>
    <property type="project" value="TreeGrafter"/>
</dbReference>
<dbReference type="PANTHER" id="PTHR12357">
    <property type="entry name" value="YTH YT521-B HOMOLOGY DOMAIN-CONTAINING"/>
    <property type="match status" value="1"/>
</dbReference>
<reference evidence="4 5" key="1">
    <citation type="submission" date="2024-01" db="EMBL/GenBank/DDBJ databases">
        <title>The complete chloroplast genome sequence of Lithospermum erythrorhizon: insights into the phylogenetic relationship among Boraginaceae species and the maternal lineages of purple gromwells.</title>
        <authorList>
            <person name="Okada T."/>
            <person name="Watanabe K."/>
        </authorList>
    </citation>
    <scope>NUCLEOTIDE SEQUENCE [LARGE SCALE GENOMIC DNA]</scope>
</reference>
<feature type="region of interest" description="Disordered" evidence="2">
    <location>
        <begin position="312"/>
        <end position="336"/>
    </location>
</feature>
<evidence type="ECO:0000259" key="3">
    <source>
        <dbReference type="PROSITE" id="PS50882"/>
    </source>
</evidence>
<comment type="caution">
    <text evidence="4">The sequence shown here is derived from an EMBL/GenBank/DDBJ whole genome shotgun (WGS) entry which is preliminary data.</text>
</comment>